<protein>
    <recommendedName>
        <fullName evidence="3">Tc1-like transposase DDE domain-containing protein</fullName>
    </recommendedName>
</protein>
<reference evidence="1" key="1">
    <citation type="journal article" date="2019" name="Environ. Microbiol.">
        <title>Fungal ecological strategies reflected in gene transcription - a case study of two litter decomposers.</title>
        <authorList>
            <person name="Barbi F."/>
            <person name="Kohler A."/>
            <person name="Barry K."/>
            <person name="Baskaran P."/>
            <person name="Daum C."/>
            <person name="Fauchery L."/>
            <person name="Ihrmark K."/>
            <person name="Kuo A."/>
            <person name="LaButti K."/>
            <person name="Lipzen A."/>
            <person name="Morin E."/>
            <person name="Grigoriev I.V."/>
            <person name="Henrissat B."/>
            <person name="Lindahl B."/>
            <person name="Martin F."/>
        </authorList>
    </citation>
    <scope>NUCLEOTIDE SEQUENCE</scope>
    <source>
        <strain evidence="1">JB14</strain>
    </source>
</reference>
<organism evidence="1 2">
    <name type="scientific">Gymnopus androsaceus JB14</name>
    <dbReference type="NCBI Taxonomy" id="1447944"/>
    <lineage>
        <taxon>Eukaryota</taxon>
        <taxon>Fungi</taxon>
        <taxon>Dikarya</taxon>
        <taxon>Basidiomycota</taxon>
        <taxon>Agaricomycotina</taxon>
        <taxon>Agaricomycetes</taxon>
        <taxon>Agaricomycetidae</taxon>
        <taxon>Agaricales</taxon>
        <taxon>Marasmiineae</taxon>
        <taxon>Omphalotaceae</taxon>
        <taxon>Gymnopus</taxon>
    </lineage>
</organism>
<dbReference type="InterPro" id="IPR036397">
    <property type="entry name" value="RNaseH_sf"/>
</dbReference>
<proteinExistence type="predicted"/>
<dbReference type="AlphaFoldDB" id="A0A6A4H6X2"/>
<dbReference type="Proteomes" id="UP000799118">
    <property type="component" value="Unassembled WGS sequence"/>
</dbReference>
<dbReference type="EMBL" id="ML769563">
    <property type="protein sequence ID" value="KAE9393841.1"/>
    <property type="molecule type" value="Genomic_DNA"/>
</dbReference>
<gene>
    <name evidence="1" type="ORF">BT96DRAFT_828591</name>
</gene>
<keyword evidence="2" id="KW-1185">Reference proteome</keyword>
<name>A0A6A4H6X2_9AGAR</name>
<sequence length="129" mass="14420">MCCIGEELEDDCLVPAFKQSSIRVMVWGCIMKVKKGPLVVLEYPGGKEGGMNAKRYQEQVLEGALRQFYTAMESERGMVQYQQDNAPSHTAKTTKQWLESHKITVFPHPRALLPISAPLNPFGTSSKGF</sequence>
<evidence type="ECO:0000313" key="1">
    <source>
        <dbReference type="EMBL" id="KAE9393841.1"/>
    </source>
</evidence>
<accession>A0A6A4H6X2</accession>
<evidence type="ECO:0008006" key="3">
    <source>
        <dbReference type="Google" id="ProtNLM"/>
    </source>
</evidence>
<dbReference type="GO" id="GO:0003676">
    <property type="term" value="F:nucleic acid binding"/>
    <property type="evidence" value="ECO:0007669"/>
    <property type="project" value="InterPro"/>
</dbReference>
<dbReference type="OrthoDB" id="2431447at2759"/>
<dbReference type="Gene3D" id="3.30.420.10">
    <property type="entry name" value="Ribonuclease H-like superfamily/Ribonuclease H"/>
    <property type="match status" value="1"/>
</dbReference>
<evidence type="ECO:0000313" key="2">
    <source>
        <dbReference type="Proteomes" id="UP000799118"/>
    </source>
</evidence>